<organism evidence="3 4">
    <name type="scientific">Persicimonas caeni</name>
    <dbReference type="NCBI Taxonomy" id="2292766"/>
    <lineage>
        <taxon>Bacteria</taxon>
        <taxon>Deltaproteobacteria</taxon>
        <taxon>Bradymonadales</taxon>
        <taxon>Bradymonadaceae</taxon>
        <taxon>Persicimonas</taxon>
    </lineage>
</organism>
<evidence type="ECO:0000313" key="3">
    <source>
        <dbReference type="EMBL" id="QDG54565.1"/>
    </source>
</evidence>
<dbReference type="InterPro" id="IPR001296">
    <property type="entry name" value="Glyco_trans_1"/>
</dbReference>
<feature type="domain" description="Glycosyltransferase subfamily 4-like N-terminal" evidence="2">
    <location>
        <begin position="97"/>
        <end position="208"/>
    </location>
</feature>
<dbReference type="AlphaFoldDB" id="A0A4Y6Q3J4"/>
<reference evidence="3 4" key="1">
    <citation type="submission" date="2019-06" db="EMBL/GenBank/DDBJ databases">
        <title>Persicimonas caeni gen. nov., sp. nov., a predatory bacterium isolated from solar saltern.</title>
        <authorList>
            <person name="Wang S."/>
        </authorList>
    </citation>
    <scope>NUCLEOTIDE SEQUENCE [LARGE SCALE GENOMIC DNA]</scope>
    <source>
        <strain evidence="3 4">YN101</strain>
    </source>
</reference>
<evidence type="ECO:0000313" key="4">
    <source>
        <dbReference type="Proteomes" id="UP000315995"/>
    </source>
</evidence>
<dbReference type="InterPro" id="IPR050194">
    <property type="entry name" value="Glycosyltransferase_grp1"/>
</dbReference>
<dbReference type="PANTHER" id="PTHR45947:SF3">
    <property type="entry name" value="SULFOQUINOVOSYL TRANSFERASE SQD2"/>
    <property type="match status" value="1"/>
</dbReference>
<accession>A0A5B8YHC1</accession>
<dbReference type="Proteomes" id="UP000315995">
    <property type="component" value="Chromosome"/>
</dbReference>
<dbReference type="SUPFAM" id="SSF53756">
    <property type="entry name" value="UDP-Glycosyltransferase/glycogen phosphorylase"/>
    <property type="match status" value="1"/>
</dbReference>
<feature type="domain" description="Glycosyl transferase family 1" evidence="1">
    <location>
        <begin position="211"/>
        <end position="382"/>
    </location>
</feature>
<proteinExistence type="predicted"/>
<keyword evidence="3" id="KW-0808">Transferase</keyword>
<evidence type="ECO:0000259" key="1">
    <source>
        <dbReference type="Pfam" id="PF00534"/>
    </source>
</evidence>
<name>A0A4Y6Q3J4_PERCE</name>
<evidence type="ECO:0000259" key="2">
    <source>
        <dbReference type="Pfam" id="PF13439"/>
    </source>
</evidence>
<protein>
    <submittedName>
        <fullName evidence="3">Colanic acid biosynthesis glycosyltransferase WcaL</fullName>
    </submittedName>
</protein>
<dbReference type="Pfam" id="PF13439">
    <property type="entry name" value="Glyco_transf_4"/>
    <property type="match status" value="1"/>
</dbReference>
<sequence length="409" mass="45651">MRIAFVTGKFPQLSQTFILQQITGLIDLGADVEIFASPVVDTVMHRAFQHYDLGAKTHYRPEIPPAGLGRWRRMLAHLRGHSRRAQFDTLRALNKCGASRLEISPLPGYFLPQLIDAGPFDVIHCHFGDYGRYASALRRLGYDTKVITTFHGYGANVYPRQQGADSYRSMFRWGDLFTVNSQFLKRRLIELGCPAERIRVLPMGVDLSSFEYREPTHEPGEPVRLVSVARLVPAKGLSYAIRAVRELVDRGFDVVYRIAGGGELEAELQALIDELDLGGRVELLGPKTHDEVRELYADSDIFVLPSVRTARGDEETQGVVVQEAHATGLPVVVTDIGGISEGMIHGETGYVCTSRDATALADALAKLIEREQDWRKMSRRARALVEGRYDLQKLNRALLALYEEAISSA</sequence>
<accession>A0A4Y6Q3J4</accession>
<dbReference type="Pfam" id="PF00534">
    <property type="entry name" value="Glycos_transf_1"/>
    <property type="match status" value="1"/>
</dbReference>
<dbReference type="RefSeq" id="WP_141201009.1">
    <property type="nucleotide sequence ID" value="NZ_CP041186.1"/>
</dbReference>
<dbReference type="Gene3D" id="3.40.50.2000">
    <property type="entry name" value="Glycogen Phosphorylase B"/>
    <property type="match status" value="2"/>
</dbReference>
<dbReference type="OrthoDB" id="267270at2"/>
<dbReference type="GO" id="GO:0016757">
    <property type="term" value="F:glycosyltransferase activity"/>
    <property type="evidence" value="ECO:0007669"/>
    <property type="project" value="InterPro"/>
</dbReference>
<dbReference type="EMBL" id="CP041186">
    <property type="protein sequence ID" value="QDG54565.1"/>
    <property type="molecule type" value="Genomic_DNA"/>
</dbReference>
<gene>
    <name evidence="3" type="ORF">FIV42_28620</name>
</gene>
<dbReference type="InterPro" id="IPR028098">
    <property type="entry name" value="Glyco_trans_4-like_N"/>
</dbReference>
<keyword evidence="4" id="KW-1185">Reference proteome</keyword>
<dbReference type="PANTHER" id="PTHR45947">
    <property type="entry name" value="SULFOQUINOVOSYL TRANSFERASE SQD2"/>
    <property type="match status" value="1"/>
</dbReference>